<feature type="chain" id="PRO_5038731254" description="DUF3558 domain-containing protein" evidence="1">
    <location>
        <begin position="28"/>
        <end position="184"/>
    </location>
</feature>
<accession>A0A5N8V5V0</accession>
<sequence length="184" mass="19016">MSLISSSVSTRVGLAAALLLPTAFLGACSVLGGDGCHGTEAALKGMAAQPLFDAAPARAAEPANYRGVGVTTGCDDDSSGEPWLHADRLYTYPGKPADVIAYYTGTAASAGWRFERNPDPEASPATAPEACWTKTDQGRHLLLDVDFRTEDYSPAPEVGKEIAYEVSVGSTADGGGGSEAACWQ</sequence>
<gene>
    <name evidence="2" type="ORF">FNH09_04330</name>
</gene>
<evidence type="ECO:0000313" key="3">
    <source>
        <dbReference type="Proteomes" id="UP000325849"/>
    </source>
</evidence>
<feature type="signal peptide" evidence="1">
    <location>
        <begin position="1"/>
        <end position="27"/>
    </location>
</feature>
<dbReference type="EMBL" id="VJZD01000010">
    <property type="protein sequence ID" value="MPY30563.1"/>
    <property type="molecule type" value="Genomic_DNA"/>
</dbReference>
<keyword evidence="3" id="KW-1185">Reference proteome</keyword>
<comment type="caution">
    <text evidence="2">The sequence shown here is derived from an EMBL/GenBank/DDBJ whole genome shotgun (WGS) entry which is preliminary data.</text>
</comment>
<evidence type="ECO:0000313" key="2">
    <source>
        <dbReference type="EMBL" id="MPY30563.1"/>
    </source>
</evidence>
<name>A0A5N8V5V0_9ACTN</name>
<dbReference type="AlphaFoldDB" id="A0A5N8V5V0"/>
<keyword evidence="1" id="KW-0732">Signal</keyword>
<dbReference type="OrthoDB" id="4310322at2"/>
<protein>
    <recommendedName>
        <fullName evidence="4">DUF3558 domain-containing protein</fullName>
    </recommendedName>
</protein>
<reference evidence="2 3" key="1">
    <citation type="submission" date="2019-07" db="EMBL/GenBank/DDBJ databases">
        <title>New species of Amycolatopsis and Streptomyces.</title>
        <authorList>
            <person name="Duangmal K."/>
            <person name="Teo W.F.A."/>
            <person name="Lipun K."/>
        </authorList>
    </citation>
    <scope>NUCLEOTIDE SEQUENCE [LARGE SCALE GENOMIC DNA]</scope>
    <source>
        <strain evidence="2 3">NBRC 109810</strain>
    </source>
</reference>
<evidence type="ECO:0008006" key="4">
    <source>
        <dbReference type="Google" id="ProtNLM"/>
    </source>
</evidence>
<organism evidence="2 3">
    <name type="scientific">Streptomyces adustus</name>
    <dbReference type="NCBI Taxonomy" id="1609272"/>
    <lineage>
        <taxon>Bacteria</taxon>
        <taxon>Bacillati</taxon>
        <taxon>Actinomycetota</taxon>
        <taxon>Actinomycetes</taxon>
        <taxon>Kitasatosporales</taxon>
        <taxon>Streptomycetaceae</taxon>
        <taxon>Streptomyces</taxon>
    </lineage>
</organism>
<dbReference type="Proteomes" id="UP000325849">
    <property type="component" value="Unassembled WGS sequence"/>
</dbReference>
<evidence type="ECO:0000256" key="1">
    <source>
        <dbReference type="SAM" id="SignalP"/>
    </source>
</evidence>
<dbReference type="RefSeq" id="WP_152885365.1">
    <property type="nucleotide sequence ID" value="NZ_VJZD01000010.1"/>
</dbReference>
<proteinExistence type="predicted"/>